<protein>
    <submittedName>
        <fullName evidence="2">DUF1330 domain-containing protein</fullName>
    </submittedName>
</protein>
<dbReference type="EMBL" id="CP136864">
    <property type="protein sequence ID" value="WOJ94637.1"/>
    <property type="molecule type" value="Genomic_DNA"/>
</dbReference>
<dbReference type="PANTHER" id="PTHR40257:SF1">
    <property type="entry name" value="DUF1330 DOMAIN-CONTAINING PROTEIN"/>
    <property type="match status" value="1"/>
</dbReference>
<sequence length="138" mass="15399">MKHIDPTREQFDAFKALPRDTPIMMLNLIRLKETATYPDGETCTGAEAYRRYGEHSGPIFRELGGEILWRGHQECMLTGPTDKHWDIAFVARYPSAGAFLAMVTNPDYQAVVVHRTVAVDDSRLIRFAPDEAGGGFAG</sequence>
<dbReference type="Pfam" id="PF07045">
    <property type="entry name" value="DUF1330"/>
    <property type="match status" value="1"/>
</dbReference>
<reference evidence="2 3" key="1">
    <citation type="submission" date="2023-10" db="EMBL/GenBank/DDBJ databases">
        <title>Two novel species belonging to the OM43/NOR5 clade.</title>
        <authorList>
            <person name="Park M."/>
        </authorList>
    </citation>
    <scope>NUCLEOTIDE SEQUENCE [LARGE SCALE GENOMIC DNA]</scope>
    <source>
        <strain evidence="2 3">IMCC43200</strain>
    </source>
</reference>
<dbReference type="RefSeq" id="WP_407349274.1">
    <property type="nucleotide sequence ID" value="NZ_CP136864.1"/>
</dbReference>
<dbReference type="PANTHER" id="PTHR40257">
    <property type="match status" value="1"/>
</dbReference>
<evidence type="ECO:0000313" key="3">
    <source>
        <dbReference type="Proteomes" id="UP001626537"/>
    </source>
</evidence>
<evidence type="ECO:0000259" key="1">
    <source>
        <dbReference type="Pfam" id="PF07045"/>
    </source>
</evidence>
<accession>A0ABZ0I6H0</accession>
<evidence type="ECO:0000313" key="2">
    <source>
        <dbReference type="EMBL" id="WOJ94637.1"/>
    </source>
</evidence>
<dbReference type="InterPro" id="IPR011008">
    <property type="entry name" value="Dimeric_a/b-barrel"/>
</dbReference>
<name>A0ABZ0I6H0_9GAMM</name>
<dbReference type="InterPro" id="IPR010753">
    <property type="entry name" value="DUF1330"/>
</dbReference>
<dbReference type="Gene3D" id="3.30.70.100">
    <property type="match status" value="1"/>
</dbReference>
<gene>
    <name evidence="2" type="ORF">R0135_05595</name>
</gene>
<keyword evidence="3" id="KW-1185">Reference proteome</keyword>
<proteinExistence type="predicted"/>
<dbReference type="SUPFAM" id="SSF54909">
    <property type="entry name" value="Dimeric alpha+beta barrel"/>
    <property type="match status" value="1"/>
</dbReference>
<feature type="domain" description="DUF1330" evidence="1">
    <location>
        <begin position="44"/>
        <end position="120"/>
    </location>
</feature>
<dbReference type="Proteomes" id="UP001626537">
    <property type="component" value="Chromosome"/>
</dbReference>
<organism evidence="2 3">
    <name type="scientific">Congregibacter variabilis</name>
    <dbReference type="NCBI Taxonomy" id="3081200"/>
    <lineage>
        <taxon>Bacteria</taxon>
        <taxon>Pseudomonadati</taxon>
        <taxon>Pseudomonadota</taxon>
        <taxon>Gammaproteobacteria</taxon>
        <taxon>Cellvibrionales</taxon>
        <taxon>Halieaceae</taxon>
        <taxon>Congregibacter</taxon>
    </lineage>
</organism>